<dbReference type="InterPro" id="IPR006450">
    <property type="entry name" value="Phage_HK97_gp6-like"/>
</dbReference>
<reference evidence="1" key="1">
    <citation type="submission" date="2019-12" db="EMBL/GenBank/DDBJ databases">
        <title>Clostridiaceae gen. nov. sp. nov., isolated from sediment in Xinjiang, China.</title>
        <authorList>
            <person name="Zhang R."/>
        </authorList>
    </citation>
    <scope>NUCLEOTIDE SEQUENCE</scope>
    <source>
        <strain evidence="1">D2Q-11</strain>
    </source>
</reference>
<dbReference type="EMBL" id="WSFT01000053">
    <property type="protein sequence ID" value="MBS4539821.1"/>
    <property type="molecule type" value="Genomic_DNA"/>
</dbReference>
<dbReference type="Gene3D" id="1.10.3230.30">
    <property type="entry name" value="Phage gp6-like head-tail connector protein"/>
    <property type="match status" value="1"/>
</dbReference>
<proteinExistence type="predicted"/>
<evidence type="ECO:0000313" key="2">
    <source>
        <dbReference type="Proteomes" id="UP000724672"/>
    </source>
</evidence>
<dbReference type="CDD" id="cd08054">
    <property type="entry name" value="gp6"/>
    <property type="match status" value="1"/>
</dbReference>
<accession>A0A942V0V3</accession>
<name>A0A942V0V3_9FIRM</name>
<gene>
    <name evidence="1" type="ORF">GOQ27_15205</name>
</gene>
<dbReference type="RefSeq" id="WP_203367734.1">
    <property type="nucleotide sequence ID" value="NZ_WSFT01000053.1"/>
</dbReference>
<dbReference type="Pfam" id="PF05135">
    <property type="entry name" value="Phage_connect_1"/>
    <property type="match status" value="1"/>
</dbReference>
<sequence>MILTLEEVKQFLRIESDYTEEDSTIQIMINNAEAFVKNIVEYLDETNNLMMSQAKLLVLVLVADFYENRELSCKPSEKVRYSIQSIITQLQYSYGDTYES</sequence>
<protein>
    <submittedName>
        <fullName evidence="1">Head-tail connector protein</fullName>
    </submittedName>
</protein>
<comment type="caution">
    <text evidence="1">The sequence shown here is derived from an EMBL/GenBank/DDBJ whole genome shotgun (WGS) entry which is preliminary data.</text>
</comment>
<dbReference type="NCBIfam" id="TIGR01560">
    <property type="entry name" value="put_DNA_pack"/>
    <property type="match status" value="1"/>
</dbReference>
<organism evidence="1 2">
    <name type="scientific">Anaeromonas frigoriresistens</name>
    <dbReference type="NCBI Taxonomy" id="2683708"/>
    <lineage>
        <taxon>Bacteria</taxon>
        <taxon>Bacillati</taxon>
        <taxon>Bacillota</taxon>
        <taxon>Tissierellia</taxon>
        <taxon>Tissierellales</taxon>
        <taxon>Thermohalobacteraceae</taxon>
        <taxon>Anaeromonas</taxon>
    </lineage>
</organism>
<dbReference type="Proteomes" id="UP000724672">
    <property type="component" value="Unassembled WGS sequence"/>
</dbReference>
<keyword evidence="2" id="KW-1185">Reference proteome</keyword>
<dbReference type="InterPro" id="IPR021146">
    <property type="entry name" value="Phage_gp6-like_head-tail"/>
</dbReference>
<dbReference type="AlphaFoldDB" id="A0A942V0V3"/>
<evidence type="ECO:0000313" key="1">
    <source>
        <dbReference type="EMBL" id="MBS4539821.1"/>
    </source>
</evidence>